<feature type="coiled-coil region" evidence="7">
    <location>
        <begin position="327"/>
        <end position="362"/>
    </location>
</feature>
<dbReference type="Proteomes" id="UP000002280">
    <property type="component" value="Chromosome 8"/>
</dbReference>
<dbReference type="InterPro" id="IPR052223">
    <property type="entry name" value="Actin_Cytoskeleton_Reg"/>
</dbReference>
<evidence type="ECO:0000256" key="7">
    <source>
        <dbReference type="SAM" id="Coils"/>
    </source>
</evidence>
<name>A0A5F8GAL5_MONDO</name>
<dbReference type="PROSITE" id="PS50003">
    <property type="entry name" value="PH_DOMAIN"/>
    <property type="match status" value="1"/>
</dbReference>
<evidence type="ECO:0000259" key="9">
    <source>
        <dbReference type="PROSITE" id="PS50003"/>
    </source>
</evidence>
<dbReference type="CDD" id="cd13275">
    <property type="entry name" value="PH_M-RIP"/>
    <property type="match status" value="1"/>
</dbReference>
<feature type="region of interest" description="Disordered" evidence="8">
    <location>
        <begin position="259"/>
        <end position="315"/>
    </location>
</feature>
<feature type="coiled-coil region" evidence="7">
    <location>
        <begin position="400"/>
        <end position="427"/>
    </location>
</feature>
<evidence type="ECO:0000256" key="4">
    <source>
        <dbReference type="ARBA" id="ARBA00023054"/>
    </source>
</evidence>
<keyword evidence="11" id="KW-1185">Reference proteome</keyword>
<comment type="subcellular location">
    <subcellularLocation>
        <location evidence="1">Cytoplasm</location>
        <location evidence="1">Cytoskeleton</location>
    </subcellularLocation>
</comment>
<feature type="domain" description="PH" evidence="9">
    <location>
        <begin position="7"/>
        <end position="103"/>
    </location>
</feature>
<evidence type="ECO:0000256" key="6">
    <source>
        <dbReference type="ARBA" id="ARBA00023212"/>
    </source>
</evidence>
<dbReference type="Pfam" id="PF00169">
    <property type="entry name" value="PH"/>
    <property type="match status" value="1"/>
</dbReference>
<evidence type="ECO:0000313" key="10">
    <source>
        <dbReference type="Ensembl" id="ENSMODP00000044543.1"/>
    </source>
</evidence>
<dbReference type="InterPro" id="IPR001849">
    <property type="entry name" value="PH_domain"/>
</dbReference>
<keyword evidence="5" id="KW-0009">Actin-binding</keyword>
<dbReference type="AlphaFoldDB" id="A0A5F8GAL5"/>
<reference evidence="10" key="3">
    <citation type="submission" date="2025-09" db="UniProtKB">
        <authorList>
            <consortium name="Ensembl"/>
        </authorList>
    </citation>
    <scope>IDENTIFICATION</scope>
</reference>
<dbReference type="PANTHER" id="PTHR17271:SF10">
    <property type="entry name" value="TRIO AND F-ACTIN-BINDING PROTEIN"/>
    <property type="match status" value="1"/>
</dbReference>
<dbReference type="InterPro" id="IPR039597">
    <property type="entry name" value="M-RIP_PH"/>
</dbReference>
<evidence type="ECO:0000256" key="3">
    <source>
        <dbReference type="ARBA" id="ARBA00022553"/>
    </source>
</evidence>
<dbReference type="InterPro" id="IPR011993">
    <property type="entry name" value="PH-like_dom_sf"/>
</dbReference>
<feature type="compositionally biased region" description="Basic and acidic residues" evidence="8">
    <location>
        <begin position="182"/>
        <end position="209"/>
    </location>
</feature>
<feature type="compositionally biased region" description="Basic and acidic residues" evidence="8">
    <location>
        <begin position="632"/>
        <end position="648"/>
    </location>
</feature>
<dbReference type="GO" id="GO:0051015">
    <property type="term" value="F:actin filament binding"/>
    <property type="evidence" value="ECO:0000318"/>
    <property type="project" value="GO_Central"/>
</dbReference>
<reference evidence="10" key="2">
    <citation type="submission" date="2025-08" db="UniProtKB">
        <authorList>
            <consortium name="Ensembl"/>
        </authorList>
    </citation>
    <scope>IDENTIFICATION</scope>
</reference>
<dbReference type="SUPFAM" id="SSF50729">
    <property type="entry name" value="PH domain-like"/>
    <property type="match status" value="1"/>
</dbReference>
<evidence type="ECO:0000256" key="5">
    <source>
        <dbReference type="ARBA" id="ARBA00023203"/>
    </source>
</evidence>
<dbReference type="GO" id="GO:1900026">
    <property type="term" value="P:positive regulation of substrate adhesion-dependent cell spreading"/>
    <property type="evidence" value="ECO:0000318"/>
    <property type="project" value="GO_Central"/>
</dbReference>
<proteinExistence type="predicted"/>
<keyword evidence="2" id="KW-0963">Cytoplasm</keyword>
<dbReference type="PANTHER" id="PTHR17271">
    <property type="entry name" value="PLECKSTRIN HOMOLOGY PH DOMAIN-CONTAINING PROTEIN"/>
    <property type="match status" value="1"/>
</dbReference>
<feature type="compositionally biased region" description="Basic and acidic residues" evidence="8">
    <location>
        <begin position="294"/>
        <end position="313"/>
    </location>
</feature>
<evidence type="ECO:0000256" key="2">
    <source>
        <dbReference type="ARBA" id="ARBA00022490"/>
    </source>
</evidence>
<dbReference type="SMART" id="SM00233">
    <property type="entry name" value="PH"/>
    <property type="match status" value="1"/>
</dbReference>
<feature type="region of interest" description="Disordered" evidence="8">
    <location>
        <begin position="621"/>
        <end position="648"/>
    </location>
</feature>
<dbReference type="Ensembl" id="ENSMODT00000084127.1">
    <property type="protein sequence ID" value="ENSMODP00000044543.1"/>
    <property type="gene ID" value="ENSMODG00000049062.1"/>
</dbReference>
<dbReference type="Gene3D" id="2.30.29.30">
    <property type="entry name" value="Pleckstrin-homology domain (PH domain)/Phosphotyrosine-binding domain (PTB)"/>
    <property type="match status" value="1"/>
</dbReference>
<dbReference type="GeneTree" id="ENSGT00940000157340"/>
<evidence type="ECO:0000256" key="8">
    <source>
        <dbReference type="SAM" id="MobiDB-lite"/>
    </source>
</evidence>
<dbReference type="STRING" id="13616.ENSMODP00000044543"/>
<sequence>MMTPDLLNFKKGWMSILDEPGEWKKHWFVLTDSSLKYYRDSNAEEADELDGEIDLRSCTDVTEFPVQRNYGFQIHTKEAIFTLSAMTSGIRRNWIEALRKTVRPASAPDVTKLSDSNKENTIHGYSSQKGSSRAEEQRPAPEVIGRSTGRKADGPRQSFDYVELSPLHQGAPQRRGGSVRGAKQEELERDLAQRSEERRKWFEASDSRAGEPAASEGPRKALGGPLTEDQQSRLSDEIEKKWLELERLPLRESKRVPLTALLPQSKGEHKGPPGDSTEALEKEVQSLRAQLESCRLRGDGSRDPPKPHEDGHIPRGFISQEACERSLAEMESSHQQVMEELQRHHQRELERLQQEKEWLLAEETAATASAIEAMKKAFKEELNKELGKTRSLQQGPESLRKQHQSDVDSLKRELQVLSEQYSQKCLEIGDLTRQAEERERILQHCQQEGKGLLRQNQVGVRGQSREKMGGCPDPSPAPKVLAPCDLPAKGETERRPRMPLPDSGISMKASLSSTPESAVPLLPRFPFLSKGLGKRTPEVPSSPKLGSFACQELHSRLSEEIGQLRNFIASQASSEGHGRNNERNSYELKVREPIPSSGSECKEARVPGWFGRKDLDHIFFEQAGGGGGQLHGSEDRARPRDKRSWVQI</sequence>
<evidence type="ECO:0000256" key="1">
    <source>
        <dbReference type="ARBA" id="ARBA00004245"/>
    </source>
</evidence>
<protein>
    <recommendedName>
        <fullName evidence="9">PH domain-containing protein</fullName>
    </recommendedName>
</protein>
<dbReference type="GO" id="GO:0015629">
    <property type="term" value="C:actin cytoskeleton"/>
    <property type="evidence" value="ECO:0000318"/>
    <property type="project" value="GO_Central"/>
</dbReference>
<reference evidence="10 11" key="1">
    <citation type="journal article" date="2007" name="Nature">
        <title>Genome of the marsupial Monodelphis domestica reveals innovation in non-coding sequences.</title>
        <authorList>
            <person name="Mikkelsen T.S."/>
            <person name="Wakefield M.J."/>
            <person name="Aken B."/>
            <person name="Amemiya C.T."/>
            <person name="Chang J.L."/>
            <person name="Duke S."/>
            <person name="Garber M."/>
            <person name="Gentles A.J."/>
            <person name="Goodstadt L."/>
            <person name="Heger A."/>
            <person name="Jurka J."/>
            <person name="Kamal M."/>
            <person name="Mauceli E."/>
            <person name="Searle S.M."/>
            <person name="Sharpe T."/>
            <person name="Baker M.L."/>
            <person name="Batzer M.A."/>
            <person name="Benos P.V."/>
            <person name="Belov K."/>
            <person name="Clamp M."/>
            <person name="Cook A."/>
            <person name="Cuff J."/>
            <person name="Das R."/>
            <person name="Davidow L."/>
            <person name="Deakin J.E."/>
            <person name="Fazzari M.J."/>
            <person name="Glass J.L."/>
            <person name="Grabherr M."/>
            <person name="Greally J.M."/>
            <person name="Gu W."/>
            <person name="Hore T.A."/>
            <person name="Huttley G.A."/>
            <person name="Kleber M."/>
            <person name="Jirtle R.L."/>
            <person name="Koina E."/>
            <person name="Lee J.T."/>
            <person name="Mahony S."/>
            <person name="Marra M.A."/>
            <person name="Miller R.D."/>
            <person name="Nicholls R.D."/>
            <person name="Oda M."/>
            <person name="Papenfuss A.T."/>
            <person name="Parra Z.E."/>
            <person name="Pollock D.D."/>
            <person name="Ray D.A."/>
            <person name="Schein J.E."/>
            <person name="Speed T.P."/>
            <person name="Thompson K."/>
            <person name="VandeBerg J.L."/>
            <person name="Wade C.M."/>
            <person name="Walker J.A."/>
            <person name="Waters P.D."/>
            <person name="Webber C."/>
            <person name="Weidman J.R."/>
            <person name="Xie X."/>
            <person name="Zody M.C."/>
            <person name="Baldwin J."/>
            <person name="Abdouelleil A."/>
            <person name="Abdulkadir J."/>
            <person name="Abebe A."/>
            <person name="Abera B."/>
            <person name="Abreu J."/>
            <person name="Acer S.C."/>
            <person name="Aftuck L."/>
            <person name="Alexander A."/>
            <person name="An P."/>
            <person name="Anderson E."/>
            <person name="Anderson S."/>
            <person name="Arachi H."/>
            <person name="Azer M."/>
            <person name="Bachantsang P."/>
            <person name="Barry A."/>
            <person name="Bayul T."/>
            <person name="Berlin A."/>
            <person name="Bessette D."/>
            <person name="Bloom T."/>
            <person name="Bloom T."/>
            <person name="Boguslavskiy L."/>
            <person name="Bonnet C."/>
            <person name="Boukhgalter B."/>
            <person name="Bourzgui I."/>
            <person name="Brown A."/>
            <person name="Cahill P."/>
            <person name="Channer S."/>
            <person name="Cheshatsang Y."/>
            <person name="Chuda L."/>
            <person name="Citroen M."/>
            <person name="Collymore A."/>
            <person name="Cooke P."/>
            <person name="Costello M."/>
            <person name="D'Aco K."/>
            <person name="Daza R."/>
            <person name="De Haan G."/>
            <person name="DeGray S."/>
            <person name="DeMaso C."/>
            <person name="Dhargay N."/>
            <person name="Dooley K."/>
            <person name="Dooley E."/>
            <person name="Doricent M."/>
            <person name="Dorje P."/>
            <person name="Dorjee K."/>
            <person name="Dupes A."/>
            <person name="Elong R."/>
            <person name="Falk J."/>
            <person name="Farina A."/>
            <person name="Faro S."/>
            <person name="Ferguson D."/>
            <person name="Fisher S."/>
            <person name="Foley C.D."/>
            <person name="Franke A."/>
            <person name="Friedrich D."/>
            <person name="Gadbois L."/>
            <person name="Gearin G."/>
            <person name="Gearin C.R."/>
            <person name="Giannoukos G."/>
            <person name="Goode T."/>
            <person name="Graham J."/>
            <person name="Grandbois E."/>
            <person name="Grewal S."/>
            <person name="Gyaltsen K."/>
            <person name="Hafez N."/>
            <person name="Hagos B."/>
            <person name="Hall J."/>
            <person name="Henson C."/>
            <person name="Hollinger A."/>
            <person name="Honan T."/>
            <person name="Huard M.D."/>
            <person name="Hughes L."/>
            <person name="Hurhula B."/>
            <person name="Husby M.E."/>
            <person name="Kamat A."/>
            <person name="Kanga B."/>
            <person name="Kashin S."/>
            <person name="Khazanovich D."/>
            <person name="Kisner P."/>
            <person name="Lance K."/>
            <person name="Lara M."/>
            <person name="Lee W."/>
            <person name="Lennon N."/>
            <person name="Letendre F."/>
            <person name="LeVine R."/>
            <person name="Lipovsky A."/>
            <person name="Liu X."/>
            <person name="Liu J."/>
            <person name="Liu S."/>
            <person name="Lokyitsang T."/>
            <person name="Lokyitsang Y."/>
            <person name="Lubonja R."/>
            <person name="Lui A."/>
            <person name="MacDonald P."/>
            <person name="Magnisalis V."/>
            <person name="Maru K."/>
            <person name="Matthews C."/>
            <person name="McCusker W."/>
            <person name="McDonough S."/>
            <person name="Mehta T."/>
            <person name="Meldrim J."/>
            <person name="Meneus L."/>
            <person name="Mihai O."/>
            <person name="Mihalev A."/>
            <person name="Mihova T."/>
            <person name="Mittelman R."/>
            <person name="Mlenga V."/>
            <person name="Montmayeur A."/>
            <person name="Mulrain L."/>
            <person name="Navidi A."/>
            <person name="Naylor J."/>
            <person name="Negash T."/>
            <person name="Nguyen T."/>
            <person name="Nguyen N."/>
            <person name="Nicol R."/>
            <person name="Norbu C."/>
            <person name="Norbu N."/>
            <person name="Novod N."/>
            <person name="O'Neill B."/>
            <person name="Osman S."/>
            <person name="Markiewicz E."/>
            <person name="Oyono O.L."/>
            <person name="Patti C."/>
            <person name="Phunkhang P."/>
            <person name="Pierre F."/>
            <person name="Priest M."/>
            <person name="Raghuraman S."/>
            <person name="Rege F."/>
            <person name="Reyes R."/>
            <person name="Rise C."/>
            <person name="Rogov P."/>
            <person name="Ross K."/>
            <person name="Ryan E."/>
            <person name="Settipalli S."/>
            <person name="Shea T."/>
            <person name="Sherpa N."/>
            <person name="Shi L."/>
            <person name="Shih D."/>
            <person name="Sparrow T."/>
            <person name="Spaulding J."/>
            <person name="Stalker J."/>
            <person name="Stange-Thomann N."/>
            <person name="Stavropoulos S."/>
            <person name="Stone C."/>
            <person name="Strader C."/>
            <person name="Tesfaye S."/>
            <person name="Thomson T."/>
            <person name="Thoulutsang Y."/>
            <person name="Thoulutsang D."/>
            <person name="Topham K."/>
            <person name="Topping I."/>
            <person name="Tsamla T."/>
            <person name="Vassiliev H."/>
            <person name="Vo A."/>
            <person name="Wangchuk T."/>
            <person name="Wangdi T."/>
            <person name="Weiand M."/>
            <person name="Wilkinson J."/>
            <person name="Wilson A."/>
            <person name="Yadav S."/>
            <person name="Young G."/>
            <person name="Yu Q."/>
            <person name="Zembek L."/>
            <person name="Zhong D."/>
            <person name="Zimmer A."/>
            <person name="Zwirko Z."/>
            <person name="Jaffe D.B."/>
            <person name="Alvarez P."/>
            <person name="Brockman W."/>
            <person name="Butler J."/>
            <person name="Chin C."/>
            <person name="Gnerre S."/>
            <person name="MacCallum I."/>
            <person name="Graves J.A."/>
            <person name="Ponting C.P."/>
            <person name="Breen M."/>
            <person name="Samollow P.B."/>
            <person name="Lander E.S."/>
            <person name="Lindblad-Toh K."/>
        </authorList>
    </citation>
    <scope>NUCLEOTIDE SEQUENCE [LARGE SCALE GENOMIC DNA]</scope>
</reference>
<keyword evidence="3" id="KW-0597">Phosphoprotein</keyword>
<feature type="region of interest" description="Disordered" evidence="8">
    <location>
        <begin position="105"/>
        <end position="233"/>
    </location>
</feature>
<keyword evidence="4 7" id="KW-0175">Coiled coil</keyword>
<organism evidence="10 11">
    <name type="scientific">Monodelphis domestica</name>
    <name type="common">Gray short-tailed opossum</name>
    <dbReference type="NCBI Taxonomy" id="13616"/>
    <lineage>
        <taxon>Eukaryota</taxon>
        <taxon>Metazoa</taxon>
        <taxon>Chordata</taxon>
        <taxon>Craniata</taxon>
        <taxon>Vertebrata</taxon>
        <taxon>Euteleostomi</taxon>
        <taxon>Mammalia</taxon>
        <taxon>Metatheria</taxon>
        <taxon>Didelphimorphia</taxon>
        <taxon>Didelphidae</taxon>
        <taxon>Monodelphis</taxon>
    </lineage>
</organism>
<accession>A0A5F8GAL5</accession>
<dbReference type="FunFam" id="2.30.29.30:FF:000133">
    <property type="entry name" value="myosin phosphatase Rho-interacting protein isoform X1"/>
    <property type="match status" value="1"/>
</dbReference>
<keyword evidence="6" id="KW-0206">Cytoskeleton</keyword>
<dbReference type="InParanoid" id="A0A5F8GAL5"/>
<evidence type="ECO:0000313" key="11">
    <source>
        <dbReference type="Proteomes" id="UP000002280"/>
    </source>
</evidence>
<dbReference type="Bgee" id="ENSMODG00000049062">
    <property type="expression patterns" value="Expressed in extraembryonic membrane and 18 other cell types or tissues"/>
</dbReference>